<evidence type="ECO:0000313" key="7">
    <source>
        <dbReference type="EMBL" id="MFC6826772.1"/>
    </source>
</evidence>
<dbReference type="RefSeq" id="WP_379698829.1">
    <property type="nucleotide sequence ID" value="NZ_JBHSXH010000015.1"/>
</dbReference>
<dbReference type="EMBL" id="JBHSXH010000015">
    <property type="protein sequence ID" value="MFC6826772.1"/>
    <property type="molecule type" value="Genomic_DNA"/>
</dbReference>
<evidence type="ECO:0000256" key="5">
    <source>
        <dbReference type="ARBA" id="ARBA00023136"/>
    </source>
</evidence>
<feature type="transmembrane region" description="Helical" evidence="6">
    <location>
        <begin position="81"/>
        <end position="103"/>
    </location>
</feature>
<dbReference type="AlphaFoldDB" id="A0ABD5U8B1"/>
<keyword evidence="3 6" id="KW-0812">Transmembrane</keyword>
<dbReference type="InterPro" id="IPR002293">
    <property type="entry name" value="AA/rel_permease1"/>
</dbReference>
<feature type="transmembrane region" description="Helical" evidence="6">
    <location>
        <begin position="115"/>
        <end position="139"/>
    </location>
</feature>
<dbReference type="Pfam" id="PF13520">
    <property type="entry name" value="AA_permease_2"/>
    <property type="match status" value="1"/>
</dbReference>
<evidence type="ECO:0000256" key="2">
    <source>
        <dbReference type="ARBA" id="ARBA00022475"/>
    </source>
</evidence>
<comment type="subcellular location">
    <subcellularLocation>
        <location evidence="1">Cell membrane</location>
        <topology evidence="1">Multi-pass membrane protein</topology>
    </subcellularLocation>
</comment>
<feature type="transmembrane region" description="Helical" evidence="6">
    <location>
        <begin position="151"/>
        <end position="172"/>
    </location>
</feature>
<dbReference type="PANTHER" id="PTHR42770">
    <property type="entry name" value="AMINO ACID TRANSPORTER-RELATED"/>
    <property type="match status" value="1"/>
</dbReference>
<feature type="transmembrane region" description="Helical" evidence="6">
    <location>
        <begin position="12"/>
        <end position="32"/>
    </location>
</feature>
<protein>
    <submittedName>
        <fullName evidence="7">APC family permease</fullName>
    </submittedName>
</protein>
<feature type="transmembrane region" description="Helical" evidence="6">
    <location>
        <begin position="402"/>
        <end position="421"/>
    </location>
</feature>
<keyword evidence="8" id="KW-1185">Reference proteome</keyword>
<dbReference type="Proteomes" id="UP001596408">
    <property type="component" value="Unassembled WGS sequence"/>
</dbReference>
<evidence type="ECO:0000256" key="3">
    <source>
        <dbReference type="ARBA" id="ARBA00022692"/>
    </source>
</evidence>
<name>A0ABD5U8B1_9EURY</name>
<dbReference type="Gene3D" id="1.20.1740.10">
    <property type="entry name" value="Amino acid/polyamine transporter I"/>
    <property type="match status" value="1"/>
</dbReference>
<evidence type="ECO:0000256" key="4">
    <source>
        <dbReference type="ARBA" id="ARBA00022989"/>
    </source>
</evidence>
<dbReference type="GO" id="GO:0005886">
    <property type="term" value="C:plasma membrane"/>
    <property type="evidence" value="ECO:0007669"/>
    <property type="project" value="UniProtKB-SubCell"/>
</dbReference>
<evidence type="ECO:0000256" key="1">
    <source>
        <dbReference type="ARBA" id="ARBA00004651"/>
    </source>
</evidence>
<keyword evidence="4 6" id="KW-1133">Transmembrane helix</keyword>
<dbReference type="PIRSF" id="PIRSF006060">
    <property type="entry name" value="AA_transporter"/>
    <property type="match status" value="1"/>
</dbReference>
<comment type="caution">
    <text evidence="7">The sequence shown here is derived from an EMBL/GenBank/DDBJ whole genome shotgun (WGS) entry which is preliminary data.</text>
</comment>
<feature type="transmembrane region" description="Helical" evidence="6">
    <location>
        <begin position="270"/>
        <end position="292"/>
    </location>
</feature>
<feature type="transmembrane region" description="Helical" evidence="6">
    <location>
        <begin position="346"/>
        <end position="363"/>
    </location>
</feature>
<reference evidence="7 8" key="1">
    <citation type="journal article" date="2019" name="Int. J. Syst. Evol. Microbiol.">
        <title>The Global Catalogue of Microorganisms (GCM) 10K type strain sequencing project: providing services to taxonomists for standard genome sequencing and annotation.</title>
        <authorList>
            <consortium name="The Broad Institute Genomics Platform"/>
            <consortium name="The Broad Institute Genome Sequencing Center for Infectious Disease"/>
            <person name="Wu L."/>
            <person name="Ma J."/>
        </authorList>
    </citation>
    <scope>NUCLEOTIDE SEQUENCE [LARGE SCALE GENOMIC DNA]</scope>
    <source>
        <strain evidence="7 8">YIM 94188</strain>
    </source>
</reference>
<keyword evidence="5 6" id="KW-0472">Membrane</keyword>
<dbReference type="InterPro" id="IPR050367">
    <property type="entry name" value="APC_superfamily"/>
</dbReference>
<feature type="transmembrane region" description="Helical" evidence="6">
    <location>
        <begin position="224"/>
        <end position="250"/>
    </location>
</feature>
<feature type="transmembrane region" description="Helical" evidence="6">
    <location>
        <begin position="375"/>
        <end position="396"/>
    </location>
</feature>
<accession>A0ABD5U8B1</accession>
<gene>
    <name evidence="7" type="ORF">ACFQEV_17490</name>
</gene>
<keyword evidence="2" id="KW-1003">Cell membrane</keyword>
<dbReference type="PANTHER" id="PTHR42770:SF11">
    <property type="entry name" value="INNER MEMBRANE TRANSPORT PROTEIN YBAT"/>
    <property type="match status" value="1"/>
</dbReference>
<proteinExistence type="predicted"/>
<evidence type="ECO:0000256" key="6">
    <source>
        <dbReference type="SAM" id="Phobius"/>
    </source>
</evidence>
<sequence length="439" mass="46384">MGSLGLKEAVAMALGGMIGGGIYSAFGIVVAISGTAAWVAFLVAGTVAMCAGYSYVKLNEHAEGNGGAPTFIREYVGQDTLAGMTGWTLLFGYIGSMALYAYAFAGFFSELLGRLHFLGVPVANVVAAILIAVFVGLNLMGASETGKAEDVLTAFKVAVIGVFGLWGVWYAFNGRTLTFGFDQVLTPSPVVGAAMSFVAFQGWQLLLYDQGQFDDPVENIKKAIYVSIPTATALYVLVALTTVSLLQLSVIAVAPEVSLLYAGIEFMGRIGAFVIGLSALFSTASAVNATLFSSAQFSRDLIDMGLLPERFGGGGDDDIPKNIVVVLGVLSAAFAVYGSLSSITSFASLAFIAVFGGMSWLAFHKRDDFDDLYAVVPAVGVVGSVVFFPLLLYNLYVNSPGVFYTVIVISILVVGSELFYFEREPIEDLLPWMSTKGDK</sequence>
<feature type="transmembrane region" description="Helical" evidence="6">
    <location>
        <begin position="38"/>
        <end position="56"/>
    </location>
</feature>
<evidence type="ECO:0000313" key="8">
    <source>
        <dbReference type="Proteomes" id="UP001596408"/>
    </source>
</evidence>
<organism evidence="7 8">
    <name type="scientific">Halopelagius fulvigenes</name>
    <dbReference type="NCBI Taxonomy" id="1198324"/>
    <lineage>
        <taxon>Archaea</taxon>
        <taxon>Methanobacteriati</taxon>
        <taxon>Methanobacteriota</taxon>
        <taxon>Stenosarchaea group</taxon>
        <taxon>Halobacteria</taxon>
        <taxon>Halobacteriales</taxon>
        <taxon>Haloferacaceae</taxon>
    </lineage>
</organism>